<name>A0AAW8U3C4_9ENTE</name>
<protein>
    <submittedName>
        <fullName evidence="2">Uncharacterized protein</fullName>
    </submittedName>
</protein>
<evidence type="ECO:0000256" key="1">
    <source>
        <dbReference type="SAM" id="Phobius"/>
    </source>
</evidence>
<reference evidence="2" key="1">
    <citation type="submission" date="2023-03" db="EMBL/GenBank/DDBJ databases">
        <authorList>
            <person name="Shen W."/>
            <person name="Cai J."/>
        </authorList>
    </citation>
    <scope>NUCLEOTIDE SEQUENCE</scope>
    <source>
        <strain evidence="2">P96-3</strain>
    </source>
</reference>
<feature type="transmembrane region" description="Helical" evidence="1">
    <location>
        <begin position="50"/>
        <end position="67"/>
    </location>
</feature>
<evidence type="ECO:0000313" key="2">
    <source>
        <dbReference type="EMBL" id="MDT2832819.1"/>
    </source>
</evidence>
<keyword evidence="1" id="KW-0472">Membrane</keyword>
<proteinExistence type="predicted"/>
<comment type="caution">
    <text evidence="2">The sequence shown here is derived from an EMBL/GenBank/DDBJ whole genome shotgun (WGS) entry which is preliminary data.</text>
</comment>
<feature type="transmembrane region" description="Helical" evidence="1">
    <location>
        <begin position="12"/>
        <end position="30"/>
    </location>
</feature>
<dbReference type="RefSeq" id="WP_311876609.1">
    <property type="nucleotide sequence ID" value="NZ_JARQBZ010000002.1"/>
</dbReference>
<organism evidence="2 3">
    <name type="scientific">Vagococcus carniphilus</name>
    <dbReference type="NCBI Taxonomy" id="218144"/>
    <lineage>
        <taxon>Bacteria</taxon>
        <taxon>Bacillati</taxon>
        <taxon>Bacillota</taxon>
        <taxon>Bacilli</taxon>
        <taxon>Lactobacillales</taxon>
        <taxon>Enterococcaceae</taxon>
        <taxon>Vagococcus</taxon>
    </lineage>
</organism>
<dbReference type="Proteomes" id="UP001268577">
    <property type="component" value="Unassembled WGS sequence"/>
</dbReference>
<keyword evidence="1" id="KW-0812">Transmembrane</keyword>
<dbReference type="EMBL" id="JARQBZ010000002">
    <property type="protein sequence ID" value="MDT2832819.1"/>
    <property type="molecule type" value="Genomic_DNA"/>
</dbReference>
<accession>A0AAW8U3C4</accession>
<sequence>MVKKNGQGTSKLVLRVVLVIYVVELLWFLYSQVIKKMMNGQVIDIQTKELAIMLTIGLLVILILFILKKSRKIGGILIAVLVASVILFCVLAPLLDVYIPIVWQILTSFS</sequence>
<keyword evidence="1" id="KW-1133">Transmembrane helix</keyword>
<evidence type="ECO:0000313" key="3">
    <source>
        <dbReference type="Proteomes" id="UP001268577"/>
    </source>
</evidence>
<gene>
    <name evidence="2" type="ORF">P7H70_02030</name>
</gene>
<feature type="transmembrane region" description="Helical" evidence="1">
    <location>
        <begin position="74"/>
        <end position="95"/>
    </location>
</feature>
<dbReference type="AlphaFoldDB" id="A0AAW8U3C4"/>